<comment type="caution">
    <text evidence="2">The sequence shown here is derived from an EMBL/GenBank/DDBJ whole genome shotgun (WGS) entry which is preliminary data.</text>
</comment>
<gene>
    <name evidence="2" type="ORF">PBY51_015969</name>
</gene>
<feature type="transmembrane region" description="Helical" evidence="1">
    <location>
        <begin position="179"/>
        <end position="204"/>
    </location>
</feature>
<reference evidence="2 3" key="1">
    <citation type="journal article" date="2023" name="Genes (Basel)">
        <title>Chromosome-Level Genome Assembly and Circadian Gene Repertoire of the Patagonia Blennie Eleginops maclovinus-The Closest Ancestral Proxy of Antarctic Cryonotothenioids.</title>
        <authorList>
            <person name="Cheng C.C."/>
            <person name="Rivera-Colon A.G."/>
            <person name="Minhas B.F."/>
            <person name="Wilson L."/>
            <person name="Rayamajhi N."/>
            <person name="Vargas-Chacoff L."/>
            <person name="Catchen J.M."/>
        </authorList>
    </citation>
    <scope>NUCLEOTIDE SEQUENCE [LARGE SCALE GENOMIC DNA]</scope>
    <source>
        <strain evidence="2">JMC-PN-2008</strain>
    </source>
</reference>
<proteinExistence type="predicted"/>
<organism evidence="2 3">
    <name type="scientific">Eleginops maclovinus</name>
    <name type="common">Patagonian blennie</name>
    <name type="synonym">Eleginus maclovinus</name>
    <dbReference type="NCBI Taxonomy" id="56733"/>
    <lineage>
        <taxon>Eukaryota</taxon>
        <taxon>Metazoa</taxon>
        <taxon>Chordata</taxon>
        <taxon>Craniata</taxon>
        <taxon>Vertebrata</taxon>
        <taxon>Euteleostomi</taxon>
        <taxon>Actinopterygii</taxon>
        <taxon>Neopterygii</taxon>
        <taxon>Teleostei</taxon>
        <taxon>Neoteleostei</taxon>
        <taxon>Acanthomorphata</taxon>
        <taxon>Eupercaria</taxon>
        <taxon>Perciformes</taxon>
        <taxon>Notothenioidei</taxon>
        <taxon>Eleginopidae</taxon>
        <taxon>Eleginops</taxon>
    </lineage>
</organism>
<keyword evidence="1" id="KW-0472">Membrane</keyword>
<name>A0AAN7XQI4_ELEMC</name>
<keyword evidence="1" id="KW-1133">Transmembrane helix</keyword>
<feature type="transmembrane region" description="Helical" evidence="1">
    <location>
        <begin position="79"/>
        <end position="98"/>
    </location>
</feature>
<evidence type="ECO:0000256" key="1">
    <source>
        <dbReference type="SAM" id="Phobius"/>
    </source>
</evidence>
<dbReference type="EMBL" id="JAUZQC010000010">
    <property type="protein sequence ID" value="KAK5864754.1"/>
    <property type="molecule type" value="Genomic_DNA"/>
</dbReference>
<keyword evidence="3" id="KW-1185">Reference proteome</keyword>
<protein>
    <recommendedName>
        <fullName evidence="4">Transmembrane protein</fullName>
    </recommendedName>
</protein>
<sequence length="206" mass="22983">MSGCSQSCCLNQLRGSGSGKGDDVWHSVSPSLRSSEELRDHHYLPNMIIICRNHEQSAEGLFCSQEGAHKTNTPKAEGLIIICVLLSFLAFTFLMGSVGREDNNVQDYDADVFLPSKALWLLGCLLFWTLWLLLRLLQMFLWLIKGLLWFISVAASPLCGCASFLLTCVLLLLHYTCEAVFYATTSPVYVYGILLSVAISLFIFTR</sequence>
<reference evidence="2 3" key="2">
    <citation type="journal article" date="2023" name="Mol. Biol. Evol.">
        <title>Genomics of Secondarily Temperate Adaptation in the Only Non-Antarctic Icefish.</title>
        <authorList>
            <person name="Rivera-Colon A.G."/>
            <person name="Rayamajhi N."/>
            <person name="Minhas B.F."/>
            <person name="Madrigal G."/>
            <person name="Bilyk K.T."/>
            <person name="Yoon V."/>
            <person name="Hune M."/>
            <person name="Gregory S."/>
            <person name="Cheng C.H.C."/>
            <person name="Catchen J.M."/>
        </authorList>
    </citation>
    <scope>NUCLEOTIDE SEQUENCE [LARGE SCALE GENOMIC DNA]</scope>
    <source>
        <strain evidence="2">JMC-PN-2008</strain>
    </source>
</reference>
<keyword evidence="1" id="KW-0812">Transmembrane</keyword>
<feature type="transmembrane region" description="Helical" evidence="1">
    <location>
        <begin position="118"/>
        <end position="137"/>
    </location>
</feature>
<evidence type="ECO:0000313" key="3">
    <source>
        <dbReference type="Proteomes" id="UP001346869"/>
    </source>
</evidence>
<accession>A0AAN7XQI4</accession>
<dbReference type="Proteomes" id="UP001346869">
    <property type="component" value="Unassembled WGS sequence"/>
</dbReference>
<evidence type="ECO:0000313" key="2">
    <source>
        <dbReference type="EMBL" id="KAK5864754.1"/>
    </source>
</evidence>
<dbReference type="AlphaFoldDB" id="A0AAN7XQI4"/>
<evidence type="ECO:0008006" key="4">
    <source>
        <dbReference type="Google" id="ProtNLM"/>
    </source>
</evidence>
<feature type="transmembrane region" description="Helical" evidence="1">
    <location>
        <begin position="149"/>
        <end position="173"/>
    </location>
</feature>